<dbReference type="GO" id="GO:0005829">
    <property type="term" value="C:cytosol"/>
    <property type="evidence" value="ECO:0007669"/>
    <property type="project" value="TreeGrafter"/>
</dbReference>
<feature type="domain" description="Formyl transferase N-terminal" evidence="8">
    <location>
        <begin position="1"/>
        <end position="180"/>
    </location>
</feature>
<dbReference type="Proteomes" id="UP001224674">
    <property type="component" value="Chromosome"/>
</dbReference>
<dbReference type="InterPro" id="IPR001555">
    <property type="entry name" value="GART_AS"/>
</dbReference>
<dbReference type="PROSITE" id="PS00373">
    <property type="entry name" value="GART"/>
    <property type="match status" value="1"/>
</dbReference>
<feature type="region of interest" description="Disordered" evidence="7">
    <location>
        <begin position="198"/>
        <end position="220"/>
    </location>
</feature>
<dbReference type="PANTHER" id="PTHR43369">
    <property type="entry name" value="PHOSPHORIBOSYLGLYCINAMIDE FORMYLTRANSFERASE"/>
    <property type="match status" value="1"/>
</dbReference>
<dbReference type="GO" id="GO:0004644">
    <property type="term" value="F:phosphoribosylglycinamide formyltransferase activity"/>
    <property type="evidence" value="ECO:0007669"/>
    <property type="project" value="UniProtKB-UniRule"/>
</dbReference>
<feature type="binding site" evidence="6">
    <location>
        <position position="64"/>
    </location>
    <ligand>
        <name>(6R)-10-formyltetrahydrofolate</name>
        <dbReference type="ChEBI" id="CHEBI:195366"/>
    </ligand>
</feature>
<evidence type="ECO:0000313" key="10">
    <source>
        <dbReference type="Proteomes" id="UP001224674"/>
    </source>
</evidence>
<comment type="pathway">
    <text evidence="1 6">Purine metabolism; IMP biosynthesis via de novo pathway; N(2)-formyl-N(1)-(5-phospho-D-ribosyl)glycinamide from N(1)-(5-phospho-D-ribosyl)glycinamide (10-formyl THF route): step 1/1.</text>
</comment>
<comment type="caution">
    <text evidence="6">Lacks conserved residue(s) required for the propagation of feature annotation.</text>
</comment>
<dbReference type="CDD" id="cd08645">
    <property type="entry name" value="FMT_core_GART"/>
    <property type="match status" value="1"/>
</dbReference>
<reference evidence="9 10" key="1">
    <citation type="submission" date="2023-03" db="EMBL/GenBank/DDBJ databases">
        <title>Complete genome sequences of several Auritidibacter ignavus strains isolated from ear infections.</title>
        <authorList>
            <person name="Baehr T."/>
            <person name="Baumhoegger A.M."/>
        </authorList>
    </citation>
    <scope>NUCLEOTIDE SEQUENCE [LARGE SCALE GENOMIC DNA]</scope>
    <source>
        <strain evidence="9 10">BABAE-6</strain>
    </source>
</reference>
<comment type="function">
    <text evidence="6">Catalyzes the transfer of a formyl group from 10-formyltetrahydrofolate to 5-phospho-ribosyl-glycinamide (GAR), producing 5-phospho-ribosyl-N-formylglycinamide (FGAR) and tetrahydrofolate.</text>
</comment>
<dbReference type="PANTHER" id="PTHR43369:SF2">
    <property type="entry name" value="PHOSPHORIBOSYLGLYCINAMIDE FORMYLTRANSFERASE"/>
    <property type="match status" value="1"/>
</dbReference>
<keyword evidence="10" id="KW-1185">Reference proteome</keyword>
<evidence type="ECO:0000256" key="3">
    <source>
        <dbReference type="ARBA" id="ARBA00022755"/>
    </source>
</evidence>
<feature type="site" description="Raises pKa of active site His" evidence="6">
    <location>
        <position position="144"/>
    </location>
</feature>
<evidence type="ECO:0000256" key="4">
    <source>
        <dbReference type="ARBA" id="ARBA00038440"/>
    </source>
</evidence>
<dbReference type="SUPFAM" id="SSF53328">
    <property type="entry name" value="Formyltransferase"/>
    <property type="match status" value="1"/>
</dbReference>
<sequence length="220" mass="23437">MRVVVLLSGSGSNFQAVLDAVQAGRLAIEIVAVGSDTAEAYGLHRADAAKLETFVVDWANYHNRTEWTKALLTVVDSYAPDLVVSSGLMRVVGEEFVRAYHGRFINTHPALLPSFPGAHAVRDALQAGVTTTGATVHLVDAGVDTGPIIAQTEVEVTADDDQDSLHERIKVVERDMLIDTLAAVAAGHTALELAEQFAQKRRGRAGADATEASKEHSSPD</sequence>
<evidence type="ECO:0000259" key="8">
    <source>
        <dbReference type="Pfam" id="PF00551"/>
    </source>
</evidence>
<feature type="binding site" evidence="6">
    <location>
        <begin position="11"/>
        <end position="13"/>
    </location>
    <ligand>
        <name>N(1)-(5-phospho-beta-D-ribosyl)glycinamide</name>
        <dbReference type="ChEBI" id="CHEBI:143788"/>
    </ligand>
</feature>
<dbReference type="Gene3D" id="3.40.50.170">
    <property type="entry name" value="Formyl transferase, N-terminal domain"/>
    <property type="match status" value="1"/>
</dbReference>
<evidence type="ECO:0000256" key="6">
    <source>
        <dbReference type="HAMAP-Rule" id="MF_01930"/>
    </source>
</evidence>
<dbReference type="HAMAP" id="MF_01930">
    <property type="entry name" value="PurN"/>
    <property type="match status" value="1"/>
</dbReference>
<evidence type="ECO:0000256" key="5">
    <source>
        <dbReference type="ARBA" id="ARBA00047664"/>
    </source>
</evidence>
<protein>
    <recommendedName>
        <fullName evidence="6">Phosphoribosylglycinamide formyltransferase</fullName>
        <ecNumber evidence="6">2.1.2.2</ecNumber>
    </recommendedName>
    <alternativeName>
        <fullName evidence="6">5'-phosphoribosylglycinamide transformylase</fullName>
    </alternativeName>
    <alternativeName>
        <fullName evidence="6">GAR transformylase</fullName>
        <shortName evidence="6">GART</shortName>
    </alternativeName>
</protein>
<evidence type="ECO:0000256" key="2">
    <source>
        <dbReference type="ARBA" id="ARBA00022679"/>
    </source>
</evidence>
<gene>
    <name evidence="6 9" type="primary">purN</name>
    <name evidence="9" type="ORF">QDX21_06490</name>
</gene>
<comment type="similarity">
    <text evidence="4 6">Belongs to the GART family.</text>
</comment>
<name>A0AAJ6AQN9_9MICC</name>
<dbReference type="InterPro" id="IPR002376">
    <property type="entry name" value="Formyl_transf_N"/>
</dbReference>
<feature type="active site" description="Proton donor" evidence="6">
    <location>
        <position position="108"/>
    </location>
</feature>
<dbReference type="InterPro" id="IPR004607">
    <property type="entry name" value="GART"/>
</dbReference>
<accession>A0AAJ6AQN9</accession>
<dbReference type="Pfam" id="PF00551">
    <property type="entry name" value="Formyl_trans_N"/>
    <property type="match status" value="1"/>
</dbReference>
<dbReference type="EMBL" id="CP122566">
    <property type="protein sequence ID" value="WGH94420.1"/>
    <property type="molecule type" value="Genomic_DNA"/>
</dbReference>
<keyword evidence="3 6" id="KW-0658">Purine biosynthesis</keyword>
<proteinExistence type="inferred from homology"/>
<feature type="compositionally biased region" description="Basic and acidic residues" evidence="7">
    <location>
        <begin position="211"/>
        <end position="220"/>
    </location>
</feature>
<evidence type="ECO:0000256" key="7">
    <source>
        <dbReference type="SAM" id="MobiDB-lite"/>
    </source>
</evidence>
<dbReference type="InterPro" id="IPR036477">
    <property type="entry name" value="Formyl_transf_N_sf"/>
</dbReference>
<evidence type="ECO:0000313" key="9">
    <source>
        <dbReference type="EMBL" id="WGH94420.1"/>
    </source>
</evidence>
<dbReference type="RefSeq" id="WP_110099399.1">
    <property type="nucleotide sequence ID" value="NZ_CP122566.1"/>
</dbReference>
<dbReference type="AlphaFoldDB" id="A0AAJ6AQN9"/>
<evidence type="ECO:0000256" key="1">
    <source>
        <dbReference type="ARBA" id="ARBA00005054"/>
    </source>
</evidence>
<dbReference type="NCBIfam" id="TIGR00639">
    <property type="entry name" value="PurN"/>
    <property type="match status" value="1"/>
</dbReference>
<comment type="catalytic activity">
    <reaction evidence="5 6">
        <text>N(1)-(5-phospho-beta-D-ribosyl)glycinamide + (6R)-10-formyltetrahydrofolate = N(2)-formyl-N(1)-(5-phospho-beta-D-ribosyl)glycinamide + (6S)-5,6,7,8-tetrahydrofolate + H(+)</text>
        <dbReference type="Rhea" id="RHEA:15053"/>
        <dbReference type="ChEBI" id="CHEBI:15378"/>
        <dbReference type="ChEBI" id="CHEBI:57453"/>
        <dbReference type="ChEBI" id="CHEBI:143788"/>
        <dbReference type="ChEBI" id="CHEBI:147286"/>
        <dbReference type="ChEBI" id="CHEBI:195366"/>
        <dbReference type="EC" id="2.1.2.2"/>
    </reaction>
</comment>
<organism evidence="9 10">
    <name type="scientific">Auritidibacter ignavus</name>
    <dbReference type="NCBI Taxonomy" id="678932"/>
    <lineage>
        <taxon>Bacteria</taxon>
        <taxon>Bacillati</taxon>
        <taxon>Actinomycetota</taxon>
        <taxon>Actinomycetes</taxon>
        <taxon>Micrococcales</taxon>
        <taxon>Micrococcaceae</taxon>
        <taxon>Auritidibacter</taxon>
    </lineage>
</organism>
<feature type="binding site" evidence="6">
    <location>
        <position position="106"/>
    </location>
    <ligand>
        <name>(6R)-10-formyltetrahydrofolate</name>
        <dbReference type="ChEBI" id="CHEBI:195366"/>
    </ligand>
</feature>
<dbReference type="EC" id="2.1.2.2" evidence="6"/>
<dbReference type="GO" id="GO:0006189">
    <property type="term" value="P:'de novo' IMP biosynthetic process"/>
    <property type="evidence" value="ECO:0007669"/>
    <property type="project" value="UniProtKB-UniRule"/>
</dbReference>
<keyword evidence="2 6" id="KW-0808">Transferase</keyword>